<organism evidence="16 17">
    <name type="scientific">Cyclopterus lumpus</name>
    <name type="common">Lumpsucker</name>
    <dbReference type="NCBI Taxonomy" id="8103"/>
    <lineage>
        <taxon>Eukaryota</taxon>
        <taxon>Metazoa</taxon>
        <taxon>Chordata</taxon>
        <taxon>Craniata</taxon>
        <taxon>Vertebrata</taxon>
        <taxon>Euteleostomi</taxon>
        <taxon>Actinopterygii</taxon>
        <taxon>Neopterygii</taxon>
        <taxon>Teleostei</taxon>
        <taxon>Neoteleostei</taxon>
        <taxon>Acanthomorphata</taxon>
        <taxon>Eupercaria</taxon>
        <taxon>Perciformes</taxon>
        <taxon>Cottioidei</taxon>
        <taxon>Cottales</taxon>
        <taxon>Cyclopteridae</taxon>
        <taxon>Cyclopterus</taxon>
    </lineage>
</organism>
<evidence type="ECO:0000256" key="10">
    <source>
        <dbReference type="ARBA" id="ARBA00023163"/>
    </source>
</evidence>
<dbReference type="PROSITE" id="PS50827">
    <property type="entry name" value="DDT"/>
    <property type="match status" value="1"/>
</dbReference>
<dbReference type="GO" id="GO:0003677">
    <property type="term" value="F:DNA binding"/>
    <property type="evidence" value="ECO:0007669"/>
    <property type="project" value="UniProtKB-KW"/>
</dbReference>
<evidence type="ECO:0000256" key="2">
    <source>
        <dbReference type="ARBA" id="ARBA00007444"/>
    </source>
</evidence>
<dbReference type="CDD" id="cd01397">
    <property type="entry name" value="HAT_MBD"/>
    <property type="match status" value="1"/>
</dbReference>
<feature type="compositionally biased region" description="Acidic residues" evidence="13">
    <location>
        <begin position="193"/>
        <end position="216"/>
    </location>
</feature>
<dbReference type="Gene3D" id="3.30.890.10">
    <property type="entry name" value="Methyl-cpg-binding Protein 2, Chain A"/>
    <property type="match status" value="1"/>
</dbReference>
<feature type="compositionally biased region" description="Acidic residues" evidence="13">
    <location>
        <begin position="1237"/>
        <end position="1261"/>
    </location>
</feature>
<evidence type="ECO:0000256" key="11">
    <source>
        <dbReference type="ARBA" id="ARBA00023242"/>
    </source>
</evidence>
<dbReference type="SUPFAM" id="SSF54171">
    <property type="entry name" value="DNA-binding domain"/>
    <property type="match status" value="1"/>
</dbReference>
<keyword evidence="11" id="KW-0539">Nucleus</keyword>
<feature type="compositionally biased region" description="Pro residues" evidence="13">
    <location>
        <begin position="442"/>
        <end position="453"/>
    </location>
</feature>
<evidence type="ECO:0000256" key="7">
    <source>
        <dbReference type="ARBA" id="ARBA00023054"/>
    </source>
</evidence>
<dbReference type="SMART" id="SM00391">
    <property type="entry name" value="MBD"/>
    <property type="match status" value="1"/>
</dbReference>
<keyword evidence="17" id="KW-1185">Reference proteome</keyword>
<feature type="region of interest" description="Disordered" evidence="13">
    <location>
        <begin position="789"/>
        <end position="828"/>
    </location>
</feature>
<keyword evidence="10" id="KW-0804">Transcription</keyword>
<dbReference type="PANTHER" id="PTHR45915">
    <property type="entry name" value="TRANSCRIPTION INTERMEDIARY FACTOR"/>
    <property type="match status" value="1"/>
</dbReference>
<feature type="region of interest" description="Disordered" evidence="13">
    <location>
        <begin position="1200"/>
        <end position="1268"/>
    </location>
</feature>
<feature type="compositionally biased region" description="Acidic residues" evidence="13">
    <location>
        <begin position="576"/>
        <end position="614"/>
    </location>
</feature>
<comment type="subcellular location">
    <subcellularLocation>
        <location evidence="1">Nucleus</location>
    </subcellularLocation>
</comment>
<dbReference type="Pfam" id="PF02791">
    <property type="entry name" value="DDT"/>
    <property type="match status" value="1"/>
</dbReference>
<feature type="compositionally biased region" description="Low complexity" evidence="13">
    <location>
        <begin position="176"/>
        <end position="192"/>
    </location>
</feature>
<dbReference type="GO" id="GO:0008270">
    <property type="term" value="F:zinc ion binding"/>
    <property type="evidence" value="ECO:0007669"/>
    <property type="project" value="UniProtKB-KW"/>
</dbReference>
<evidence type="ECO:0000256" key="1">
    <source>
        <dbReference type="ARBA" id="ARBA00004123"/>
    </source>
</evidence>
<evidence type="ECO:0000256" key="5">
    <source>
        <dbReference type="ARBA" id="ARBA00022833"/>
    </source>
</evidence>
<feature type="coiled-coil region" evidence="12">
    <location>
        <begin position="963"/>
        <end position="990"/>
    </location>
</feature>
<evidence type="ECO:0000256" key="8">
    <source>
        <dbReference type="ARBA" id="ARBA00023117"/>
    </source>
</evidence>
<dbReference type="GeneTree" id="ENSGT00940000155359"/>
<reference evidence="16" key="2">
    <citation type="submission" date="2025-09" db="UniProtKB">
        <authorList>
            <consortium name="Ensembl"/>
        </authorList>
    </citation>
    <scope>IDENTIFICATION</scope>
</reference>
<evidence type="ECO:0000256" key="9">
    <source>
        <dbReference type="ARBA" id="ARBA00023125"/>
    </source>
</evidence>
<dbReference type="Ensembl" id="ENSCLMT00005008206.1">
    <property type="protein sequence ID" value="ENSCLMP00005007691.1"/>
    <property type="gene ID" value="ENSCLMG00005004125.1"/>
</dbReference>
<dbReference type="InterPro" id="IPR016177">
    <property type="entry name" value="DNA-bd_dom_sf"/>
</dbReference>
<dbReference type="SMART" id="SM00571">
    <property type="entry name" value="DDT"/>
    <property type="match status" value="1"/>
</dbReference>
<evidence type="ECO:0000256" key="4">
    <source>
        <dbReference type="ARBA" id="ARBA00022771"/>
    </source>
</evidence>
<feature type="compositionally biased region" description="Basic and acidic residues" evidence="13">
    <location>
        <begin position="239"/>
        <end position="248"/>
    </location>
</feature>
<dbReference type="Pfam" id="PF01429">
    <property type="entry name" value="MBD"/>
    <property type="match status" value="1"/>
</dbReference>
<dbReference type="GO" id="GO:0005634">
    <property type="term" value="C:nucleus"/>
    <property type="evidence" value="ECO:0007669"/>
    <property type="project" value="UniProtKB-SubCell"/>
</dbReference>
<reference evidence="16" key="1">
    <citation type="submission" date="2025-08" db="UniProtKB">
        <authorList>
            <consortium name="Ensembl"/>
        </authorList>
    </citation>
    <scope>IDENTIFICATION</scope>
</reference>
<accession>A0A8C2WWD0</accession>
<keyword evidence="7 12" id="KW-0175">Coiled coil</keyword>
<keyword evidence="3" id="KW-0479">Metal-binding</keyword>
<keyword evidence="4" id="KW-0863">Zinc-finger</keyword>
<dbReference type="Proteomes" id="UP000694565">
    <property type="component" value="Unplaced"/>
</dbReference>
<feature type="compositionally biased region" description="Polar residues" evidence="13">
    <location>
        <begin position="318"/>
        <end position="337"/>
    </location>
</feature>
<evidence type="ECO:0000259" key="15">
    <source>
        <dbReference type="PROSITE" id="PS50982"/>
    </source>
</evidence>
<feature type="compositionally biased region" description="Low complexity" evidence="13">
    <location>
        <begin position="350"/>
        <end position="363"/>
    </location>
</feature>
<keyword evidence="8" id="KW-0103">Bromodomain</keyword>
<keyword evidence="9" id="KW-0238">DNA-binding</keyword>
<feature type="coiled-coil region" evidence="12">
    <location>
        <begin position="860"/>
        <end position="932"/>
    </location>
</feature>
<feature type="region of interest" description="Disordered" evidence="13">
    <location>
        <begin position="491"/>
        <end position="514"/>
    </location>
</feature>
<keyword evidence="6" id="KW-0805">Transcription regulation</keyword>
<evidence type="ECO:0000256" key="6">
    <source>
        <dbReference type="ARBA" id="ARBA00023015"/>
    </source>
</evidence>
<feature type="region of interest" description="Disordered" evidence="13">
    <location>
        <begin position="411"/>
        <end position="459"/>
    </location>
</feature>
<feature type="region of interest" description="Disordered" evidence="13">
    <location>
        <begin position="137"/>
        <end position="396"/>
    </location>
</feature>
<dbReference type="InterPro" id="IPR018501">
    <property type="entry name" value="DDT_dom"/>
</dbReference>
<feature type="compositionally biased region" description="Polar residues" evidence="13">
    <location>
        <begin position="286"/>
        <end position="301"/>
    </location>
</feature>
<dbReference type="InterPro" id="IPR001739">
    <property type="entry name" value="Methyl_CpG_DNA-bd"/>
</dbReference>
<dbReference type="GO" id="GO:0000785">
    <property type="term" value="C:chromatin"/>
    <property type="evidence" value="ECO:0007669"/>
    <property type="project" value="TreeGrafter"/>
</dbReference>
<feature type="domain" description="DDT" evidence="14">
    <location>
        <begin position="1027"/>
        <end position="1092"/>
    </location>
</feature>
<keyword evidence="5" id="KW-0862">Zinc</keyword>
<proteinExistence type="inferred from homology"/>
<feature type="region of interest" description="Disordered" evidence="13">
    <location>
        <begin position="559"/>
        <end position="637"/>
    </location>
</feature>
<sequence length="1290" mass="141289">MMSCDLISFTVKTTAASGSNSLSCSETVRLPFEIRSWFGSIAGRLFGAGEQPFIGSTLSSAFPLVNHPAFGALYSAGAGRPEFGGLGSLGMSAALAAHPQLGALSEWWRAAEAHGRGAAAFLPSFISFPPFFSPHIQPNHSASPVQIRMPGKNSHAPPKGTKPRKKAADACVASNSESGTSSDSSSDGSLSSDLEDLAEDDEDDDDDDEDDEDEDKQSELSDSEKRSKKKTKVKPLSGEPHDNKDAKAQKVSSNPPNLVPFTCSASPPALSQTSPLALHSSRSRTEGPQQHFSVIQSTGLAANSKPLALLSQPRREFSPSSSPIALTTSPKALSSTASHKPPKLLPPSSPQHLPLSLCSSPKPLSVPSPPRSQKSLLKPPRRAPPGSAKSNKRKQLEASLAQISEFRLKQTLMSQGQTFPAELKKQQQGPNKSPKRTSLSPSPLPPAPPPPPQNNHSNLFLSSALLGLPEPHHPNGVIQSITQDAPLALITKPRKDSASQGKSPQCDSDGKADPLAAWKGFSQNHLVQSLVDLFRGGEPGTGIPGVSIPGVGIPGMGIPGMCNPTAGLPANKESDDSGDDDDDEDDDLEEEEEEDEEDSDDSLSESDSNSDSDEMTPRRLTKGPELLNTSTNHTATSCSPLNLQVIKTPTIVTGSSALAYHSSPGSSSYSLASPLGLGKRKRVMDEKELMIPLELGWRRETRIKSVAGRSQGEVAYYAPCGKKLRQYPDVMKYLSRNGISGITRDNFSFSAKIRVGDFYEAREGPQGLQWSLLKEEEVIPRILAMEGRRSRPLTSDRQLAGEGGKGSRRRKGRPPNVGDPQVPEGPSPSEVKLLRKLEAQEIARQATQMKLMRKLEKQALARAAKEARKHQAIMAAEERRKQKEQIKILKQQEKIKRIHQIRMEKELRAQHIVEAKRKKKEEVNNAKILEAEKRIKVCFNFLLNSLKQMPFKKITLIRLFHMHHDERERLRQEKRDEKRLNKERKLEQRRLEMEIARELKKPNEDMCLPDHKPLPEFSRIPGLILPGRAVSDCLMLMQFLRGFGKVLGLDLNADVPTLGMLQEGLLNVGDSMGHVQDLLVKLLSLAVCDPGLPPGQKTKTMLGDHLTNVGINRDNVSEVLQMYMGAHCANTELAPLALSLKTKAFQAHKPSQKASILGFLANELACSRAVISEVDKSLDQMANMRKDKIIMEGKLKKLRTIHGKRTGRREASMGVEENQSIGTPSSAIKRKRKLGGDSDDEEEEDDDSDDPAEDEDEEEEEEIKKVKKVETYEEVKKDRSIHQSIIKTDL</sequence>
<feature type="compositionally biased region" description="Polar residues" evidence="13">
    <location>
        <begin position="1217"/>
        <end position="1226"/>
    </location>
</feature>
<protein>
    <submittedName>
        <fullName evidence="16">Bromodomain adjacent to zinc finger domain 2B</fullName>
    </submittedName>
</protein>
<name>A0A8C2WWD0_CYCLU</name>
<evidence type="ECO:0000259" key="14">
    <source>
        <dbReference type="PROSITE" id="PS50827"/>
    </source>
</evidence>
<evidence type="ECO:0000256" key="3">
    <source>
        <dbReference type="ARBA" id="ARBA00022723"/>
    </source>
</evidence>
<evidence type="ECO:0000256" key="13">
    <source>
        <dbReference type="SAM" id="MobiDB-lite"/>
    </source>
</evidence>
<comment type="similarity">
    <text evidence="2">Belongs to the WAL family.</text>
</comment>
<evidence type="ECO:0000313" key="16">
    <source>
        <dbReference type="Ensembl" id="ENSCLMP00005007691.1"/>
    </source>
</evidence>
<feature type="domain" description="MBD" evidence="15">
    <location>
        <begin position="683"/>
        <end position="754"/>
    </location>
</feature>
<evidence type="ECO:0000313" key="17">
    <source>
        <dbReference type="Proteomes" id="UP000694565"/>
    </source>
</evidence>
<feature type="compositionally biased region" description="Polar residues" evidence="13">
    <location>
        <begin position="263"/>
        <end position="275"/>
    </location>
</feature>
<evidence type="ECO:0000256" key="12">
    <source>
        <dbReference type="SAM" id="Coils"/>
    </source>
</evidence>
<feature type="compositionally biased region" description="Polar residues" evidence="13">
    <location>
        <begin position="627"/>
        <end position="637"/>
    </location>
</feature>
<dbReference type="FunFam" id="3.30.890.10:FF:000002">
    <property type="entry name" value="Bromodomain adjacent to zinc finger domain protein 2B"/>
    <property type="match status" value="1"/>
</dbReference>
<dbReference type="PANTHER" id="PTHR45915:SF1">
    <property type="entry name" value="BROMODOMAIN ADJACENT TO ZINC FINGER DOMAIN PROTEIN 2B"/>
    <property type="match status" value="1"/>
</dbReference>
<dbReference type="PROSITE" id="PS50982">
    <property type="entry name" value="MBD"/>
    <property type="match status" value="1"/>
</dbReference>